<dbReference type="SUPFAM" id="SSF47336">
    <property type="entry name" value="ACP-like"/>
    <property type="match status" value="1"/>
</dbReference>
<dbReference type="PROSITE" id="PS00606">
    <property type="entry name" value="KS3_1"/>
    <property type="match status" value="1"/>
</dbReference>
<dbReference type="InterPro" id="IPR018201">
    <property type="entry name" value="Ketoacyl_synth_AS"/>
</dbReference>
<dbReference type="InterPro" id="IPR049552">
    <property type="entry name" value="PKS_DH_N"/>
</dbReference>
<dbReference type="InterPro" id="IPR016035">
    <property type="entry name" value="Acyl_Trfase/lysoPLipase"/>
</dbReference>
<dbReference type="Pfam" id="PF00109">
    <property type="entry name" value="ketoacyl-synt"/>
    <property type="match status" value="1"/>
</dbReference>
<dbReference type="RefSeq" id="XP_038751217.1">
    <property type="nucleotide sequence ID" value="XM_038883622.1"/>
</dbReference>
<evidence type="ECO:0000313" key="13">
    <source>
        <dbReference type="Proteomes" id="UP000781932"/>
    </source>
</evidence>
<dbReference type="Gene3D" id="3.40.50.150">
    <property type="entry name" value="Vaccinia Virus protein VP39"/>
    <property type="match status" value="1"/>
</dbReference>
<keyword evidence="3" id="KW-0808">Transferase</keyword>
<dbReference type="InterPro" id="IPR020806">
    <property type="entry name" value="PKS_PP-bd"/>
</dbReference>
<dbReference type="InterPro" id="IPR009081">
    <property type="entry name" value="PP-bd_ACP"/>
</dbReference>
<dbReference type="Gene3D" id="1.10.1200.10">
    <property type="entry name" value="ACP-like"/>
    <property type="match status" value="1"/>
</dbReference>
<dbReference type="PROSITE" id="PS52019">
    <property type="entry name" value="PKS_MFAS_DH"/>
    <property type="match status" value="1"/>
</dbReference>
<name>A0A9P6IGP5_9PEZI</name>
<keyword evidence="2" id="KW-0597">Phosphoprotein</keyword>
<dbReference type="GO" id="GO:0004312">
    <property type="term" value="F:fatty acid synthase activity"/>
    <property type="evidence" value="ECO:0007669"/>
    <property type="project" value="TreeGrafter"/>
</dbReference>
<dbReference type="PANTHER" id="PTHR43775:SF29">
    <property type="entry name" value="ASPERFURANONE POLYKETIDE SYNTHASE AFOG-RELATED"/>
    <property type="match status" value="1"/>
</dbReference>
<dbReference type="Proteomes" id="UP000781932">
    <property type="component" value="Unassembled WGS sequence"/>
</dbReference>
<dbReference type="Pfam" id="PF16197">
    <property type="entry name" value="KAsynt_C_assoc"/>
    <property type="match status" value="1"/>
</dbReference>
<dbReference type="InterPro" id="IPR013154">
    <property type="entry name" value="ADH-like_N"/>
</dbReference>
<organism evidence="12 13">
    <name type="scientific">Colletotrichum karsti</name>
    <dbReference type="NCBI Taxonomy" id="1095194"/>
    <lineage>
        <taxon>Eukaryota</taxon>
        <taxon>Fungi</taxon>
        <taxon>Dikarya</taxon>
        <taxon>Ascomycota</taxon>
        <taxon>Pezizomycotina</taxon>
        <taxon>Sordariomycetes</taxon>
        <taxon>Hypocreomycetidae</taxon>
        <taxon>Glomerellales</taxon>
        <taxon>Glomerellaceae</taxon>
        <taxon>Colletotrichum</taxon>
        <taxon>Colletotrichum boninense species complex</taxon>
    </lineage>
</organism>
<dbReference type="InterPro" id="IPR011032">
    <property type="entry name" value="GroES-like_sf"/>
</dbReference>
<feature type="active site" description="Proton acceptor; for dehydratase activity" evidence="8">
    <location>
        <position position="990"/>
    </location>
</feature>
<dbReference type="SUPFAM" id="SSF50129">
    <property type="entry name" value="GroES-like"/>
    <property type="match status" value="1"/>
</dbReference>
<accession>A0A9P6IGP5</accession>
<dbReference type="Pfam" id="PF21089">
    <property type="entry name" value="PKS_DH_N"/>
    <property type="match status" value="1"/>
</dbReference>
<dbReference type="GeneID" id="62156696"/>
<reference evidence="12" key="2">
    <citation type="submission" date="2020-11" db="EMBL/GenBank/DDBJ databases">
        <title>Whole genome sequencing of Colletotrichum sp.</title>
        <authorList>
            <person name="Li H."/>
        </authorList>
    </citation>
    <scope>NUCLEOTIDE SEQUENCE</scope>
    <source>
        <strain evidence="12">CkLH20</strain>
    </source>
</reference>
<dbReference type="Pfam" id="PF08659">
    <property type="entry name" value="KR"/>
    <property type="match status" value="1"/>
</dbReference>
<evidence type="ECO:0000259" key="11">
    <source>
        <dbReference type="PROSITE" id="PS52019"/>
    </source>
</evidence>
<dbReference type="InterPro" id="IPR020843">
    <property type="entry name" value="ER"/>
</dbReference>
<dbReference type="Pfam" id="PF02801">
    <property type="entry name" value="Ketoacyl-synt_C"/>
    <property type="match status" value="1"/>
</dbReference>
<dbReference type="InterPro" id="IPR036736">
    <property type="entry name" value="ACP-like_sf"/>
</dbReference>
<dbReference type="Pfam" id="PF00550">
    <property type="entry name" value="PP-binding"/>
    <property type="match status" value="1"/>
</dbReference>
<dbReference type="CDD" id="cd05195">
    <property type="entry name" value="enoyl_red"/>
    <property type="match status" value="1"/>
</dbReference>
<dbReference type="PROSITE" id="PS00012">
    <property type="entry name" value="PHOSPHOPANTETHEINE"/>
    <property type="match status" value="1"/>
</dbReference>
<dbReference type="SMART" id="SM00827">
    <property type="entry name" value="PKS_AT"/>
    <property type="match status" value="1"/>
</dbReference>
<feature type="domain" description="Ketosynthase family 3 (KS3)" evidence="10">
    <location>
        <begin position="7"/>
        <end position="434"/>
    </location>
</feature>
<dbReference type="Pfam" id="PF14765">
    <property type="entry name" value="PS-DH"/>
    <property type="match status" value="1"/>
</dbReference>
<dbReference type="Gene3D" id="3.10.129.110">
    <property type="entry name" value="Polyketide synthase dehydratase"/>
    <property type="match status" value="1"/>
</dbReference>
<dbReference type="Gene3D" id="3.40.47.10">
    <property type="match status" value="1"/>
</dbReference>
<evidence type="ECO:0000256" key="1">
    <source>
        <dbReference type="ARBA" id="ARBA00022450"/>
    </source>
</evidence>
<dbReference type="SUPFAM" id="SSF51735">
    <property type="entry name" value="NAD(P)-binding Rossmann-fold domains"/>
    <property type="match status" value="2"/>
</dbReference>
<dbReference type="InterPro" id="IPR042104">
    <property type="entry name" value="PKS_dehydratase_sf"/>
</dbReference>
<dbReference type="SUPFAM" id="SSF52151">
    <property type="entry name" value="FabD/lysophospholipase-like"/>
    <property type="match status" value="1"/>
</dbReference>
<feature type="domain" description="PKS/mFAS DH" evidence="11">
    <location>
        <begin position="958"/>
        <end position="1275"/>
    </location>
</feature>
<keyword evidence="6" id="KW-0511">Multifunctional enzyme</keyword>
<evidence type="ECO:0000256" key="2">
    <source>
        <dbReference type="ARBA" id="ARBA00022553"/>
    </source>
</evidence>
<dbReference type="EMBL" id="JAATWM020000002">
    <property type="protein sequence ID" value="KAF9881756.1"/>
    <property type="molecule type" value="Genomic_DNA"/>
</dbReference>
<dbReference type="GO" id="GO:0044550">
    <property type="term" value="P:secondary metabolite biosynthetic process"/>
    <property type="evidence" value="ECO:0007669"/>
    <property type="project" value="TreeGrafter"/>
</dbReference>
<proteinExistence type="predicted"/>
<dbReference type="InterPro" id="IPR032821">
    <property type="entry name" value="PKS_assoc"/>
</dbReference>
<dbReference type="InterPro" id="IPR036291">
    <property type="entry name" value="NAD(P)-bd_dom_sf"/>
</dbReference>
<dbReference type="Pfam" id="PF08240">
    <property type="entry name" value="ADH_N"/>
    <property type="match status" value="1"/>
</dbReference>
<feature type="region of interest" description="N-terminal hotdog fold" evidence="8">
    <location>
        <begin position="958"/>
        <end position="1089"/>
    </location>
</feature>
<dbReference type="InterPro" id="IPR014043">
    <property type="entry name" value="Acyl_transferase_dom"/>
</dbReference>
<dbReference type="SUPFAM" id="SSF53901">
    <property type="entry name" value="Thiolase-like"/>
    <property type="match status" value="1"/>
</dbReference>
<evidence type="ECO:0000256" key="6">
    <source>
        <dbReference type="ARBA" id="ARBA00023268"/>
    </source>
</evidence>
<dbReference type="Pfam" id="PF00107">
    <property type="entry name" value="ADH_zinc_N"/>
    <property type="match status" value="1"/>
</dbReference>
<dbReference type="InterPro" id="IPR014030">
    <property type="entry name" value="Ketoacyl_synth_N"/>
</dbReference>
<dbReference type="InterPro" id="IPR014031">
    <property type="entry name" value="Ketoacyl_synth_C"/>
</dbReference>
<dbReference type="InterPro" id="IPR050091">
    <property type="entry name" value="PKS_NRPS_Biosynth_Enz"/>
</dbReference>
<dbReference type="GO" id="GO:0031177">
    <property type="term" value="F:phosphopantetheine binding"/>
    <property type="evidence" value="ECO:0007669"/>
    <property type="project" value="InterPro"/>
</dbReference>
<dbReference type="InterPro" id="IPR016039">
    <property type="entry name" value="Thiolase-like"/>
</dbReference>
<dbReference type="GO" id="GO:0006633">
    <property type="term" value="P:fatty acid biosynthetic process"/>
    <property type="evidence" value="ECO:0007669"/>
    <property type="project" value="InterPro"/>
</dbReference>
<dbReference type="Gene3D" id="3.30.70.3290">
    <property type="match status" value="1"/>
</dbReference>
<dbReference type="GO" id="GO:0004315">
    <property type="term" value="F:3-oxoacyl-[acyl-carrier-protein] synthase activity"/>
    <property type="evidence" value="ECO:0007669"/>
    <property type="project" value="InterPro"/>
</dbReference>
<dbReference type="Gene3D" id="3.90.180.10">
    <property type="entry name" value="Medium-chain alcohol dehydrogenases, catalytic domain"/>
    <property type="match status" value="1"/>
</dbReference>
<evidence type="ECO:0000259" key="10">
    <source>
        <dbReference type="PROSITE" id="PS52004"/>
    </source>
</evidence>
<dbReference type="InterPro" id="IPR049900">
    <property type="entry name" value="PKS_mFAS_DH"/>
</dbReference>
<dbReference type="InterPro" id="IPR013149">
    <property type="entry name" value="ADH-like_C"/>
</dbReference>
<evidence type="ECO:0000256" key="4">
    <source>
        <dbReference type="ARBA" id="ARBA00022857"/>
    </source>
</evidence>
<dbReference type="InterPro" id="IPR016036">
    <property type="entry name" value="Malonyl_transacylase_ACP-bd"/>
</dbReference>
<dbReference type="InterPro" id="IPR020807">
    <property type="entry name" value="PKS_DH"/>
</dbReference>
<gene>
    <name evidence="12" type="ORF">CkaCkLH20_00902</name>
</gene>
<feature type="domain" description="Carrier" evidence="9">
    <location>
        <begin position="2315"/>
        <end position="2389"/>
    </location>
</feature>
<dbReference type="InterPro" id="IPR020841">
    <property type="entry name" value="PKS_Beta-ketoAc_synthase_dom"/>
</dbReference>
<evidence type="ECO:0000256" key="3">
    <source>
        <dbReference type="ARBA" id="ARBA00022679"/>
    </source>
</evidence>
<dbReference type="PROSITE" id="PS52004">
    <property type="entry name" value="KS3_2"/>
    <property type="match status" value="1"/>
</dbReference>
<evidence type="ECO:0000256" key="7">
    <source>
        <dbReference type="ARBA" id="ARBA00023315"/>
    </source>
</evidence>
<evidence type="ECO:0000259" key="9">
    <source>
        <dbReference type="PROSITE" id="PS50075"/>
    </source>
</evidence>
<dbReference type="InterPro" id="IPR006162">
    <property type="entry name" value="Ppantetheine_attach_site"/>
</dbReference>
<keyword evidence="5" id="KW-0560">Oxidoreductase</keyword>
<feature type="region of interest" description="C-terminal hotdog fold" evidence="8">
    <location>
        <begin position="1117"/>
        <end position="1275"/>
    </location>
</feature>
<dbReference type="Gene3D" id="3.40.366.10">
    <property type="entry name" value="Malonyl-Coenzyme A Acyl Carrier Protein, domain 2"/>
    <property type="match status" value="1"/>
</dbReference>
<evidence type="ECO:0000256" key="8">
    <source>
        <dbReference type="PROSITE-ProRule" id="PRU01363"/>
    </source>
</evidence>
<comment type="caution">
    <text evidence="12">The sequence shown here is derived from an EMBL/GenBank/DDBJ whole genome shotgun (WGS) entry which is preliminary data.</text>
</comment>
<dbReference type="InterPro" id="IPR029063">
    <property type="entry name" value="SAM-dependent_MTases_sf"/>
</dbReference>
<protein>
    <submittedName>
        <fullName evidence="12">Uncharacterized protein</fullName>
    </submittedName>
</protein>
<dbReference type="OrthoDB" id="329835at2759"/>
<dbReference type="GO" id="GO:0016491">
    <property type="term" value="F:oxidoreductase activity"/>
    <property type="evidence" value="ECO:0007669"/>
    <property type="project" value="UniProtKB-KW"/>
</dbReference>
<dbReference type="InterPro" id="IPR057326">
    <property type="entry name" value="KR_dom"/>
</dbReference>
<dbReference type="SMART" id="SM00829">
    <property type="entry name" value="PKS_ER"/>
    <property type="match status" value="1"/>
</dbReference>
<dbReference type="CDD" id="cd00833">
    <property type="entry name" value="PKS"/>
    <property type="match status" value="1"/>
</dbReference>
<sequence>MSEIDQQEPIAIIGAACRLPGEVSSLGDLWDMISHERTGHGKIPADRWDADVLYHPDQDRKGSMAVKHGYFLNQDISHFDAPFFSTTAKEAASMDPVKRLLLEISYESIENAGIPVESLMNSQTGCYVGCMTDDYELLSLHDIYDLGHTAASAISEAMTANRVSWFFGLRGPSLTLDTACSSSLYALHLACQSLKLKETNMGLVAGVNLILNPNTMHQLSAMHMLSPEGISHTFDDRANGYGRGEGIGCLVVKRLSDAIRDGDTIRAVIRHTGANADGKTPSITQPSSDAQAELIRRTYDAAGLPLSSTQYFESHGTGTPVGDPIELRAIASTLGAARTAEGLGPLYVGSIKPSVGHTEGCSGLAGVFKALICLEKGMLVPTYGVERVNPQLTLNEWNIKLPSSTMKWPSAGQRRISINSFGFGGANAHAILDDAYHYLNTRGLVGNHNTRVHVSSENSSESGISLGPETPMSELDRRAASQLFVFSTKDQTGIQRLSSLYSNELPSSSFDKEDTRYLGNLAYTLAVRRSHHDFRSFAVASSLAELKTQLSKGLPKLKRSSRQDNNLIFIFTGQGAQWPAMGKQLLSNPVFAESVKKSQTYLDQLGCEWDAIKELSEEERSKISLPEFSQTLCTVLQVALVDLLRHWAVMPKATVGHSSGEIAAAYAASYISHADAVKIAYVRGLSSSLLTRKGAMMAAGLSREEAQVYLARVPEHSAVVACINSPSSVTLSGDVDSIDILEKIISADGKFARKLKVKTAYHSPHMLDVSKGYLERIGHVEALAGGDTVMFSSLTGKQVDPQELNAQYWVNNMCAPVQFSAALSSLLSHTAVSATGRGKAMPVRWNGFIEVGPHTALQGPVQQNIAASNSKTAKEAPYMAMVLRGKDANDTALTAAGKLWAMGVAVNLSAVSGADRTSVMMGPQALTDLPPYPWNHGRSFWHEAYSTKSNRFPSAPRTDLLGVPEDLQNSLEPRWKNYLRITENPWIEDHKITGTILYPAAGMLVMALEGALQMSDKSVKVQGFRFRNVGFERGLVVTSGDDTPVETRLSCRPHETIPGQFQFTIFSTTTGKSWTKHCGGTISLEYATAESEVESSPVDPAWTQQSEAYKNLARNGAVEEVDVDTFYDHLQTIGMEYGPLFRNVVSLTAVPSQKSSYGEVIVPDTLSVMPANFEYPHVMHPATMDAIFHLLLAAVNDGKPVDEAAVPYSIEDMFVAAEQPQGAGSRFSGYGNLGYVSQDGHEIVGNLIVSDEAWSAPKLIVKGFALRKVTSADGPGSDAARAQNKCARVEWSEDIDFIKSDRDIVRLQGQEQSLLGSWLDRLTHKKPVAEALVVFGDGSVNASHVLHDVQTRTRQREGLTKTTFVTTSVEELESLRSKNPGSSPDIGLWNIATKAEDLPAGDNTQDLVLMVASSVAKDTHTVIAEAQQMLRPQGQLVIVSTGAFKSEVKAILETEKLSNIIEVSHGSDVVFMAAKKASESVSETEEIPSEVHLLVPAQPSASASAFASSLTAILSCSNVTVHSTTLDPSNMGSLTGKHVISLLELESPLIYSWNEEQFTSFKSLVSSMEHLFWVTRGGVIESWANGVEFAPAQGLLRVMRNEYSLSSLPHLDLSGAFDITNNENASLVANVWRASLGKEAEMEYAEFQGAIHIPRALEESGFDGDLQLASGLAKPVRSSLAEVGKPMKLDPAVESDFLWVEDEEAGSTLQPDEVEIRVEFVGMPASSSAVSEAAVPSPSSAQEAVGIVVSCGDHVKTVSAGDRVVVFGTNTCKTHVRQQESLVAPIPAGLLPEQAAALPHAFIAAQYSLLNVASLGSGQKVLIHDAASALGQAAVQVAKSAGAEVFALIATKEQKEILTERFGISTACIFDSNLQYFLGAIEQVTNGQGVDVILSGGDHGPSVLASVNILGEFGFFVDLAISTSNTPEIILPAHKRNATLARIDIDRVQKARPEVVKSLFQKAFSAPIAPISPTAVFSVTDTAQAVDWVSQHQHGQAVLAIKESAQVLTPPAPAQKLALDEQGTYVLAGGLGALGLDIASMMIDHGAKHLVFLSRSGGSKNEADLEGFRSRGIIAEAFKCDVNDTGSVVQVFGKLKDEGRVIKGLIQCAMVLEDSIFDNMTHEKWTRAFMPKTRGSRNLLAQLSASDAPFFIMLSSITGVIGNTAQANYASGNTFEDALAHYARKHLNIAATSIDVGLVSDSSHFTSAGEFGDLENYLHKYQHGWNGLQCTLDELRIALRAVMNGSTADGQGIPPQMVLGLGDSLAREEGAVGFERDRKFDHRVVQSSSAAGGIVKGVSVGEKLAKATTLGDAAAAVEESLKTQVAAAIGVEIDEVDGQKPLPEFGVDSLKAVEMRNRALREMQSDVSVFELLSATPLTDLAAKIAARSTLLKLEVEKTDV</sequence>
<feature type="active site" description="Proton donor; for dehydratase activity" evidence="8">
    <location>
        <position position="1185"/>
    </location>
</feature>
<dbReference type="InterPro" id="IPR013968">
    <property type="entry name" value="PKS_KR"/>
</dbReference>
<reference evidence="12" key="1">
    <citation type="submission" date="2020-03" db="EMBL/GenBank/DDBJ databases">
        <authorList>
            <person name="He L."/>
        </authorList>
    </citation>
    <scope>NUCLEOTIDE SEQUENCE</scope>
    <source>
        <strain evidence="12">CkLH20</strain>
    </source>
</reference>
<dbReference type="SMART" id="SM00823">
    <property type="entry name" value="PKS_PP"/>
    <property type="match status" value="1"/>
</dbReference>
<keyword evidence="7" id="KW-0012">Acyltransferase</keyword>
<dbReference type="SMART" id="SM00825">
    <property type="entry name" value="PKS_KS"/>
    <property type="match status" value="1"/>
</dbReference>
<keyword evidence="1" id="KW-0596">Phosphopantetheine</keyword>
<dbReference type="SMART" id="SM00826">
    <property type="entry name" value="PKS_DH"/>
    <property type="match status" value="1"/>
</dbReference>
<dbReference type="PANTHER" id="PTHR43775">
    <property type="entry name" value="FATTY ACID SYNTHASE"/>
    <property type="match status" value="1"/>
</dbReference>
<dbReference type="PROSITE" id="PS50075">
    <property type="entry name" value="CARRIER"/>
    <property type="match status" value="1"/>
</dbReference>
<keyword evidence="4" id="KW-0521">NADP</keyword>
<evidence type="ECO:0000256" key="5">
    <source>
        <dbReference type="ARBA" id="ARBA00023002"/>
    </source>
</evidence>
<evidence type="ECO:0000313" key="12">
    <source>
        <dbReference type="EMBL" id="KAF9881756.1"/>
    </source>
</evidence>
<dbReference type="Pfam" id="PF00698">
    <property type="entry name" value="Acyl_transf_1"/>
    <property type="match status" value="1"/>
</dbReference>
<dbReference type="SMART" id="SM00822">
    <property type="entry name" value="PKS_KR"/>
    <property type="match status" value="1"/>
</dbReference>
<dbReference type="SUPFAM" id="SSF55048">
    <property type="entry name" value="Probable ACP-binding domain of malonyl-CoA ACP transacylase"/>
    <property type="match status" value="1"/>
</dbReference>
<dbReference type="InterPro" id="IPR001227">
    <property type="entry name" value="Ac_transferase_dom_sf"/>
</dbReference>
<dbReference type="Gene3D" id="3.40.50.720">
    <property type="entry name" value="NAD(P)-binding Rossmann-like Domain"/>
    <property type="match status" value="2"/>
</dbReference>
<dbReference type="InterPro" id="IPR049551">
    <property type="entry name" value="PKS_DH_C"/>
</dbReference>
<keyword evidence="13" id="KW-1185">Reference proteome</keyword>